<dbReference type="EMBL" id="CACSLK010031421">
    <property type="protein sequence ID" value="CAA0839382.1"/>
    <property type="molecule type" value="Genomic_DNA"/>
</dbReference>
<dbReference type="AlphaFoldDB" id="A0A9N7NNK5"/>
<evidence type="ECO:0000313" key="2">
    <source>
        <dbReference type="EMBL" id="CAA0839382.1"/>
    </source>
</evidence>
<organism evidence="2 3">
    <name type="scientific">Striga hermonthica</name>
    <name type="common">Purple witchweed</name>
    <name type="synonym">Buchnera hermonthica</name>
    <dbReference type="NCBI Taxonomy" id="68872"/>
    <lineage>
        <taxon>Eukaryota</taxon>
        <taxon>Viridiplantae</taxon>
        <taxon>Streptophyta</taxon>
        <taxon>Embryophyta</taxon>
        <taxon>Tracheophyta</taxon>
        <taxon>Spermatophyta</taxon>
        <taxon>Magnoliopsida</taxon>
        <taxon>eudicotyledons</taxon>
        <taxon>Gunneridae</taxon>
        <taxon>Pentapetalae</taxon>
        <taxon>asterids</taxon>
        <taxon>lamiids</taxon>
        <taxon>Lamiales</taxon>
        <taxon>Orobanchaceae</taxon>
        <taxon>Buchnereae</taxon>
        <taxon>Striga</taxon>
    </lineage>
</organism>
<accession>A0A9N7NNK5</accession>
<protein>
    <submittedName>
        <fullName evidence="2">Uncharacterized protein</fullName>
    </submittedName>
</protein>
<reference evidence="2" key="1">
    <citation type="submission" date="2019-12" db="EMBL/GenBank/DDBJ databases">
        <authorList>
            <person name="Scholes J."/>
        </authorList>
    </citation>
    <scope>NUCLEOTIDE SEQUENCE</scope>
</reference>
<comment type="caution">
    <text evidence="2">The sequence shown here is derived from an EMBL/GenBank/DDBJ whole genome shotgun (WGS) entry which is preliminary data.</text>
</comment>
<proteinExistence type="predicted"/>
<gene>
    <name evidence="2" type="ORF">SHERM_05950</name>
</gene>
<sequence>TVRTPHSFYSVILSSHVRREERIRLHDLLKILQIPNLNSSKAINQHESIRYAFALRFDSRLFNMNALGIKRFNSIRLNPILSGTPNADCSRAGGNSWKGHH</sequence>
<name>A0A9N7NNK5_STRHE</name>
<feature type="region of interest" description="Disordered" evidence="1">
    <location>
        <begin position="82"/>
        <end position="101"/>
    </location>
</feature>
<feature type="non-terminal residue" evidence="2">
    <location>
        <position position="1"/>
    </location>
</feature>
<evidence type="ECO:0000256" key="1">
    <source>
        <dbReference type="SAM" id="MobiDB-lite"/>
    </source>
</evidence>
<keyword evidence="3" id="KW-1185">Reference proteome</keyword>
<feature type="non-terminal residue" evidence="2">
    <location>
        <position position="101"/>
    </location>
</feature>
<evidence type="ECO:0000313" key="3">
    <source>
        <dbReference type="Proteomes" id="UP001153555"/>
    </source>
</evidence>
<dbReference type="Proteomes" id="UP001153555">
    <property type="component" value="Unassembled WGS sequence"/>
</dbReference>